<dbReference type="InterPro" id="IPR016193">
    <property type="entry name" value="Cytidine_deaminase-like"/>
</dbReference>
<dbReference type="SUPFAM" id="SSF53927">
    <property type="entry name" value="Cytidine deaminase-like"/>
    <property type="match status" value="1"/>
</dbReference>
<dbReference type="OrthoDB" id="3180714at2759"/>
<organism evidence="1 2">
    <name type="scientific">Ecytonucleospora hepatopenaei</name>
    <dbReference type="NCBI Taxonomy" id="646526"/>
    <lineage>
        <taxon>Eukaryota</taxon>
        <taxon>Fungi</taxon>
        <taxon>Fungi incertae sedis</taxon>
        <taxon>Microsporidia</taxon>
        <taxon>Enterocytozoonidae</taxon>
        <taxon>Ecytonucleospora</taxon>
    </lineage>
</organism>
<dbReference type="AlphaFoldDB" id="A0A1W0E6U3"/>
<evidence type="ECO:0000313" key="2">
    <source>
        <dbReference type="Proteomes" id="UP000192758"/>
    </source>
</evidence>
<gene>
    <name evidence="1" type="primary">tad3</name>
    <name evidence="1" type="ORF">EHP00_1345</name>
</gene>
<sequence>MDFCKNLSKNQERRMYKVKHKAICVSKNEINNYIEYKCTHFYLKKIKQLDSDNFLILISKNFEKEFLLVDVPAFQPETKEQIEAAAKIWPCIYKKEQKDVISTEKIQIIKREGNIFLNKSEKYFDKNSECVCKCVFLNFKDNIFDNSMETNTINLKDSIEQEKINQKYEKFEFYANKDFFSRHPLLRAISEISKSTSNYLCTGMSLILDREPCYSCAMALVHGRILDVFILRKNKNGIFSKYKFNFNKHINHRFDVYFSC</sequence>
<keyword evidence="2" id="KW-1185">Reference proteome</keyword>
<dbReference type="GO" id="GO:0006139">
    <property type="term" value="P:nucleobase-containing compound metabolic process"/>
    <property type="evidence" value="ECO:0007669"/>
    <property type="project" value="UniProtKB-ARBA"/>
</dbReference>
<dbReference type="EMBL" id="MNPJ01000014">
    <property type="protein sequence ID" value="OQS54980.1"/>
    <property type="molecule type" value="Genomic_DNA"/>
</dbReference>
<dbReference type="STRING" id="646526.A0A1W0E6U3"/>
<dbReference type="Proteomes" id="UP000192758">
    <property type="component" value="Unassembled WGS sequence"/>
</dbReference>
<reference evidence="1 2" key="1">
    <citation type="journal article" date="2017" name="Environ. Microbiol.">
        <title>Decay of the glycolytic pathway and adaptation to intranuclear parasitism within Enterocytozoonidae microsporidia.</title>
        <authorList>
            <person name="Wiredu Boakye D."/>
            <person name="Jaroenlak P."/>
            <person name="Prachumwat A."/>
            <person name="Williams T.A."/>
            <person name="Bateman K.S."/>
            <person name="Itsathitphaisarn O."/>
            <person name="Sritunyalucksana K."/>
            <person name="Paszkiewicz K.H."/>
            <person name="Moore K.A."/>
            <person name="Stentiford G.D."/>
            <person name="Williams B.A."/>
        </authorList>
    </citation>
    <scope>NUCLEOTIDE SEQUENCE [LARGE SCALE GENOMIC DNA]</scope>
    <source>
        <strain evidence="1 2">TH1</strain>
    </source>
</reference>
<dbReference type="Gene3D" id="3.40.140.10">
    <property type="entry name" value="Cytidine Deaminase, domain 2"/>
    <property type="match status" value="1"/>
</dbReference>
<dbReference type="VEuPathDB" id="MicrosporidiaDB:EHP00_1345"/>
<accession>A0A1W0E6U3</accession>
<protein>
    <submittedName>
        <fullName evidence="1">Tad3</fullName>
    </submittedName>
</protein>
<proteinExistence type="predicted"/>
<evidence type="ECO:0000313" key="1">
    <source>
        <dbReference type="EMBL" id="OQS54980.1"/>
    </source>
</evidence>
<name>A0A1W0E6U3_9MICR</name>
<comment type="caution">
    <text evidence="1">The sequence shown here is derived from an EMBL/GenBank/DDBJ whole genome shotgun (WGS) entry which is preliminary data.</text>
</comment>
<dbReference type="GO" id="GO:0003824">
    <property type="term" value="F:catalytic activity"/>
    <property type="evidence" value="ECO:0007669"/>
    <property type="project" value="InterPro"/>
</dbReference>